<keyword evidence="3" id="KW-1185">Reference proteome</keyword>
<dbReference type="SUPFAM" id="SSF51182">
    <property type="entry name" value="RmlC-like cupins"/>
    <property type="match status" value="1"/>
</dbReference>
<dbReference type="PANTHER" id="PTHR36440">
    <property type="entry name" value="PUTATIVE (AFU_ORTHOLOGUE AFUA_8G07350)-RELATED"/>
    <property type="match status" value="1"/>
</dbReference>
<evidence type="ECO:0000259" key="1">
    <source>
        <dbReference type="Pfam" id="PF07883"/>
    </source>
</evidence>
<dbReference type="EMBL" id="CP031165">
    <property type="protein sequence ID" value="AXV06297.1"/>
    <property type="molecule type" value="Genomic_DNA"/>
</dbReference>
<reference evidence="2 3" key="1">
    <citation type="submission" date="2018-09" db="EMBL/GenBank/DDBJ databases">
        <title>Complete genome sequence of Euzebya sp. DY32-46 isolated from seawater of Pacific Ocean.</title>
        <authorList>
            <person name="Xu L."/>
            <person name="Wu Y.-H."/>
            <person name="Xu X.-W."/>
        </authorList>
    </citation>
    <scope>NUCLEOTIDE SEQUENCE [LARGE SCALE GENOMIC DNA]</scope>
    <source>
        <strain evidence="2 3">DY32-46</strain>
    </source>
</reference>
<dbReference type="InterPro" id="IPR053146">
    <property type="entry name" value="QDO-like"/>
</dbReference>
<organism evidence="2 3">
    <name type="scientific">Euzebya pacifica</name>
    <dbReference type="NCBI Taxonomy" id="1608957"/>
    <lineage>
        <taxon>Bacteria</taxon>
        <taxon>Bacillati</taxon>
        <taxon>Actinomycetota</taxon>
        <taxon>Nitriliruptoria</taxon>
        <taxon>Euzebyales</taxon>
    </lineage>
</organism>
<gene>
    <name evidence="2" type="ORF">DVS28_a1605</name>
</gene>
<protein>
    <recommendedName>
        <fullName evidence="1">Cupin type-2 domain-containing protein</fullName>
    </recommendedName>
</protein>
<feature type="domain" description="Cupin type-2" evidence="1">
    <location>
        <begin position="56"/>
        <end position="121"/>
    </location>
</feature>
<dbReference type="KEGG" id="euz:DVS28_a1605"/>
<dbReference type="Gene3D" id="2.60.120.10">
    <property type="entry name" value="Jelly Rolls"/>
    <property type="match status" value="1"/>
</dbReference>
<dbReference type="InterPro" id="IPR013096">
    <property type="entry name" value="Cupin_2"/>
</dbReference>
<evidence type="ECO:0000313" key="2">
    <source>
        <dbReference type="EMBL" id="AXV06297.1"/>
    </source>
</evidence>
<dbReference type="InterPro" id="IPR014710">
    <property type="entry name" value="RmlC-like_jellyroll"/>
</dbReference>
<name>A0A346XVQ0_9ACTN</name>
<dbReference type="AlphaFoldDB" id="A0A346XVQ0"/>
<dbReference type="PANTHER" id="PTHR36440:SF1">
    <property type="entry name" value="PUTATIVE (AFU_ORTHOLOGUE AFUA_8G07350)-RELATED"/>
    <property type="match status" value="1"/>
</dbReference>
<evidence type="ECO:0000313" key="3">
    <source>
        <dbReference type="Proteomes" id="UP000264006"/>
    </source>
</evidence>
<sequence>MGWARKPRIATITVMTTRLIRAGEGAILGPPSGVRDRFVIDSRDWGGRFALVEHLLAPRSIAAPMHRHSREDEFSIILEGRVWARLGDEEVVAEVGDVVVKPRGEWHTFWNAADEPARLLELITPGGLEELFWTIDHTDGDFDFATDPRILPYGCEIDMAATEPLVTQHGLTFG</sequence>
<dbReference type="Proteomes" id="UP000264006">
    <property type="component" value="Chromosome"/>
</dbReference>
<dbReference type="Pfam" id="PF07883">
    <property type="entry name" value="Cupin_2"/>
    <property type="match status" value="1"/>
</dbReference>
<dbReference type="InterPro" id="IPR011051">
    <property type="entry name" value="RmlC_Cupin_sf"/>
</dbReference>
<accession>A0A346XVQ0</accession>
<proteinExistence type="predicted"/>